<comment type="caution">
    <text evidence="3">The sequence shown here is derived from an EMBL/GenBank/DDBJ whole genome shotgun (WGS) entry which is preliminary data.</text>
</comment>
<proteinExistence type="predicted"/>
<dbReference type="EMBL" id="NHTK01005370">
    <property type="protein sequence ID" value="PPQ80306.1"/>
    <property type="molecule type" value="Genomic_DNA"/>
</dbReference>
<sequence>MRSRSASVTTTASDGRRTTRQNPGKATGVGEELQQIKGAKEGRKYLEENSLLVPAGHTLTASMAAQCLHQIAIMKSNTPPTVINAIRSIAFLIEETDVNQTNELLHDGFNVELGNFAEDVRVLVQDVRDKMKDELEDVVTCARMAIEEMKERAVEEMKEGEKRMEKTYAEVASSKETATRAAVEAINVGEKTKGH</sequence>
<dbReference type="InParanoid" id="A0A409WP79"/>
<name>A0A409WP79_9AGAR</name>
<dbReference type="Proteomes" id="UP000284842">
    <property type="component" value="Unassembled WGS sequence"/>
</dbReference>
<feature type="coiled-coil region" evidence="1">
    <location>
        <begin position="132"/>
        <end position="170"/>
    </location>
</feature>
<evidence type="ECO:0000313" key="3">
    <source>
        <dbReference type="EMBL" id="PPQ80306.1"/>
    </source>
</evidence>
<feature type="region of interest" description="Disordered" evidence="2">
    <location>
        <begin position="1"/>
        <end position="33"/>
    </location>
</feature>
<accession>A0A409WP79</accession>
<keyword evidence="4" id="KW-1185">Reference proteome</keyword>
<evidence type="ECO:0000256" key="2">
    <source>
        <dbReference type="SAM" id="MobiDB-lite"/>
    </source>
</evidence>
<evidence type="ECO:0000256" key="1">
    <source>
        <dbReference type="SAM" id="Coils"/>
    </source>
</evidence>
<keyword evidence="1" id="KW-0175">Coiled coil</keyword>
<dbReference type="AlphaFoldDB" id="A0A409WP79"/>
<organism evidence="3 4">
    <name type="scientific">Panaeolus cyanescens</name>
    <dbReference type="NCBI Taxonomy" id="181874"/>
    <lineage>
        <taxon>Eukaryota</taxon>
        <taxon>Fungi</taxon>
        <taxon>Dikarya</taxon>
        <taxon>Basidiomycota</taxon>
        <taxon>Agaricomycotina</taxon>
        <taxon>Agaricomycetes</taxon>
        <taxon>Agaricomycetidae</taxon>
        <taxon>Agaricales</taxon>
        <taxon>Agaricineae</taxon>
        <taxon>Galeropsidaceae</taxon>
        <taxon>Panaeolus</taxon>
    </lineage>
</organism>
<dbReference type="OrthoDB" id="4230923at2759"/>
<protein>
    <submittedName>
        <fullName evidence="3">Uncharacterized protein</fullName>
    </submittedName>
</protein>
<gene>
    <name evidence="3" type="ORF">CVT24_000418</name>
</gene>
<reference evidence="3 4" key="1">
    <citation type="journal article" date="2018" name="Evol. Lett.">
        <title>Horizontal gene cluster transfer increased hallucinogenic mushroom diversity.</title>
        <authorList>
            <person name="Reynolds H.T."/>
            <person name="Vijayakumar V."/>
            <person name="Gluck-Thaler E."/>
            <person name="Korotkin H.B."/>
            <person name="Matheny P.B."/>
            <person name="Slot J.C."/>
        </authorList>
    </citation>
    <scope>NUCLEOTIDE SEQUENCE [LARGE SCALE GENOMIC DNA]</scope>
    <source>
        <strain evidence="3 4">2629</strain>
    </source>
</reference>
<feature type="compositionally biased region" description="Low complexity" evidence="2">
    <location>
        <begin position="1"/>
        <end position="13"/>
    </location>
</feature>
<evidence type="ECO:0000313" key="4">
    <source>
        <dbReference type="Proteomes" id="UP000284842"/>
    </source>
</evidence>